<feature type="region of interest" description="Disordered" evidence="2">
    <location>
        <begin position="21"/>
        <end position="61"/>
    </location>
</feature>
<dbReference type="SUPFAM" id="SSF48452">
    <property type="entry name" value="TPR-like"/>
    <property type="match status" value="1"/>
</dbReference>
<evidence type="ECO:0000313" key="5">
    <source>
        <dbReference type="Proteomes" id="UP001300261"/>
    </source>
</evidence>
<comment type="caution">
    <text evidence="4">The sequence shown here is derived from an EMBL/GenBank/DDBJ whole genome shotgun (WGS) entry which is preliminary data.</text>
</comment>
<dbReference type="Gene3D" id="1.25.40.10">
    <property type="entry name" value="Tetratricopeptide repeat domain"/>
    <property type="match status" value="1"/>
</dbReference>
<reference evidence="4 5" key="1">
    <citation type="journal article" date="2016" name="Int. J. Syst. Evol. Microbiol.">
        <title>Labrenzia salina sp. nov., isolated from the rhizosphere of the halophyte Arthrocnemum macrostachyum.</title>
        <authorList>
            <person name="Camacho M."/>
            <person name="Redondo-Gomez S."/>
            <person name="Rodriguez-Llorente I."/>
            <person name="Rohde M."/>
            <person name="Sproer C."/>
            <person name="Schumann P."/>
            <person name="Klenk H.P."/>
            <person name="Montero-Calasanz M.D.C."/>
        </authorList>
    </citation>
    <scope>NUCLEOTIDE SEQUENCE [LARGE SCALE GENOMIC DNA]</scope>
    <source>
        <strain evidence="4 5">DSM 29163</strain>
    </source>
</reference>
<name>A0ABT3R7P6_9HYPH</name>
<feature type="signal peptide" evidence="3">
    <location>
        <begin position="1"/>
        <end position="19"/>
    </location>
</feature>
<proteinExistence type="predicted"/>
<dbReference type="RefSeq" id="WP_265966161.1">
    <property type="nucleotide sequence ID" value="NZ_JAPEVI010000003.1"/>
</dbReference>
<evidence type="ECO:0000256" key="3">
    <source>
        <dbReference type="SAM" id="SignalP"/>
    </source>
</evidence>
<feature type="compositionally biased region" description="Acidic residues" evidence="2">
    <location>
        <begin position="44"/>
        <end position="61"/>
    </location>
</feature>
<keyword evidence="1" id="KW-0802">TPR repeat</keyword>
<dbReference type="EMBL" id="JAPEVI010000003">
    <property type="protein sequence ID" value="MCX2725331.1"/>
    <property type="molecule type" value="Genomic_DNA"/>
</dbReference>
<sequence length="221" mass="24196">MRIFVLALLYALSAAIATAQPVPDLGPNAEPPSADDFSSPLPEDQPEEGGEVVVEEAEPGEEESRLDALYSELAKAESPQAAERIARQIQMLWIESGSDTVDVLMSRAGKAIQADEFGLALDLLDVVVLMKPSYAEGWNRRATVHYMREDFGKSLVDIERTLSLEPRHWGALSGLAIIQRRLGFETESLTTFRRALEVHPGLENATKAIEDLQKGAEGEPV</sequence>
<gene>
    <name evidence="4" type="ORF">ON753_23735</name>
</gene>
<evidence type="ECO:0000256" key="1">
    <source>
        <dbReference type="PROSITE-ProRule" id="PRU00339"/>
    </source>
</evidence>
<dbReference type="Proteomes" id="UP001300261">
    <property type="component" value="Unassembled WGS sequence"/>
</dbReference>
<protein>
    <submittedName>
        <fullName evidence="4">Tetratricopeptide repeat protein</fullName>
    </submittedName>
</protein>
<dbReference type="InterPro" id="IPR019734">
    <property type="entry name" value="TPR_rpt"/>
</dbReference>
<accession>A0ABT3R7P6</accession>
<feature type="repeat" description="TPR" evidence="1">
    <location>
        <begin position="135"/>
        <end position="168"/>
    </location>
</feature>
<evidence type="ECO:0000313" key="4">
    <source>
        <dbReference type="EMBL" id="MCX2725331.1"/>
    </source>
</evidence>
<dbReference type="PROSITE" id="PS50005">
    <property type="entry name" value="TPR"/>
    <property type="match status" value="1"/>
</dbReference>
<organism evidence="4 5">
    <name type="scientific">Roseibium salinum</name>
    <dbReference type="NCBI Taxonomy" id="1604349"/>
    <lineage>
        <taxon>Bacteria</taxon>
        <taxon>Pseudomonadati</taxon>
        <taxon>Pseudomonadota</taxon>
        <taxon>Alphaproteobacteria</taxon>
        <taxon>Hyphomicrobiales</taxon>
        <taxon>Stappiaceae</taxon>
        <taxon>Roseibium</taxon>
    </lineage>
</organism>
<feature type="chain" id="PRO_5045564234" evidence="3">
    <location>
        <begin position="20"/>
        <end position="221"/>
    </location>
</feature>
<dbReference type="InterPro" id="IPR011990">
    <property type="entry name" value="TPR-like_helical_dom_sf"/>
</dbReference>
<dbReference type="SMART" id="SM00028">
    <property type="entry name" value="TPR"/>
    <property type="match status" value="2"/>
</dbReference>
<evidence type="ECO:0000256" key="2">
    <source>
        <dbReference type="SAM" id="MobiDB-lite"/>
    </source>
</evidence>
<keyword evidence="3" id="KW-0732">Signal</keyword>
<keyword evidence="5" id="KW-1185">Reference proteome</keyword>